<dbReference type="AlphaFoldDB" id="A0A1C6SRT8"/>
<dbReference type="Proteomes" id="UP000199699">
    <property type="component" value="Unassembled WGS sequence"/>
</dbReference>
<dbReference type="STRING" id="145857.GA0070616_4371"/>
<dbReference type="SUPFAM" id="SSF56563">
    <property type="entry name" value="Major capsid protein gp5"/>
    <property type="match status" value="1"/>
</dbReference>
<evidence type="ECO:0000256" key="1">
    <source>
        <dbReference type="ARBA" id="ARBA00004328"/>
    </source>
</evidence>
<reference evidence="4 5" key="1">
    <citation type="submission" date="2016-06" db="EMBL/GenBank/DDBJ databases">
        <authorList>
            <person name="Kjaerup R.B."/>
            <person name="Dalgaard T.S."/>
            <person name="Juul-Madsen H.R."/>
        </authorList>
    </citation>
    <scope>NUCLEOTIDE SEQUENCE [LARGE SCALE GENOMIC DNA]</scope>
    <source>
        <strain evidence="4 5">DSM 43818</strain>
    </source>
</reference>
<comment type="subcellular location">
    <subcellularLocation>
        <location evidence="1">Virion</location>
    </subcellularLocation>
</comment>
<protein>
    <submittedName>
        <fullName evidence="4">Phage major capsid protein, HK97 family</fullName>
    </submittedName>
</protein>
<accession>A0A1C6SRT8</accession>
<evidence type="ECO:0000313" key="4">
    <source>
        <dbReference type="EMBL" id="SCL32003.1"/>
    </source>
</evidence>
<sequence length="481" mass="53728">MAEEIRSIEDREARIKEIDQRLAEIDEEYANVLMPESTRQEWNDLNAERDEHAETVRELRARRERLGRLAAAERGVERTVVDTPDFIRRRGDDEIFDLTAARFSSRSDEEYRDRLHDNARRVIERSAFPGQRRDRCQERATELLDTVDDSRGTLARRIIATGSPVYERAFGKAVIARNTNGLTGEEQRALSLGSDADGGYAVPYQLDPTVILTDGGSSNPLRQISRVERIVGKEWQGLTSDGVVATRTPEVQEATDDAPDFDQPVVRPSAVHVFVPFSMDLDQDWPRLRTELARMFQRAKDNEEADSFINGDGELISGGGHNPEGIVAGLPAGSEVDDGGSFSSDTLYDMEAGEDGLDPGWRANARWLANKAIYNLVRQFGDTDGADLWVRLAAGQPSELIGYPTHEASRMSTTPTGRYLVFGDFQEFLIVDRVGMNVELVPHVFGASRRMPTGQRGIYARWRNTTKILVPDAFRVAVAGS</sequence>
<dbReference type="EMBL" id="FMHT01000003">
    <property type="protein sequence ID" value="SCL32003.1"/>
    <property type="molecule type" value="Genomic_DNA"/>
</dbReference>
<proteinExistence type="predicted"/>
<organism evidence="4 5">
    <name type="scientific">Micromonospora nigra</name>
    <dbReference type="NCBI Taxonomy" id="145857"/>
    <lineage>
        <taxon>Bacteria</taxon>
        <taxon>Bacillati</taxon>
        <taxon>Actinomycetota</taxon>
        <taxon>Actinomycetes</taxon>
        <taxon>Micromonosporales</taxon>
        <taxon>Micromonosporaceae</taxon>
        <taxon>Micromonospora</taxon>
    </lineage>
</organism>
<evidence type="ECO:0000256" key="2">
    <source>
        <dbReference type="SAM" id="Coils"/>
    </source>
</evidence>
<keyword evidence="5" id="KW-1185">Reference proteome</keyword>
<gene>
    <name evidence="4" type="ORF">GA0070616_4371</name>
</gene>
<evidence type="ECO:0000313" key="5">
    <source>
        <dbReference type="Proteomes" id="UP000199699"/>
    </source>
</evidence>
<evidence type="ECO:0000259" key="3">
    <source>
        <dbReference type="Pfam" id="PF05065"/>
    </source>
</evidence>
<dbReference type="RefSeq" id="WP_175440154.1">
    <property type="nucleotide sequence ID" value="NZ_FMHT01000003.1"/>
</dbReference>
<dbReference type="NCBIfam" id="TIGR01554">
    <property type="entry name" value="major_cap_HK97"/>
    <property type="match status" value="1"/>
</dbReference>
<dbReference type="Pfam" id="PF05065">
    <property type="entry name" value="Phage_capsid"/>
    <property type="match status" value="1"/>
</dbReference>
<dbReference type="InterPro" id="IPR024455">
    <property type="entry name" value="Phage_capsid"/>
</dbReference>
<dbReference type="InterPro" id="IPR054612">
    <property type="entry name" value="Phage_capsid-like_C"/>
</dbReference>
<feature type="domain" description="Phage capsid-like C-terminal" evidence="3">
    <location>
        <begin position="198"/>
        <end position="477"/>
    </location>
</feature>
<feature type="coiled-coil region" evidence="2">
    <location>
        <begin position="8"/>
        <end position="62"/>
    </location>
</feature>
<keyword evidence="2" id="KW-0175">Coiled coil</keyword>
<name>A0A1C6SRT8_9ACTN</name>